<dbReference type="PANTHER" id="PTHR43060">
    <property type="entry name" value="3-HYDROXYISOBUTYRATE DEHYDROGENASE-LIKE 1, MITOCHONDRIAL-RELATED"/>
    <property type="match status" value="1"/>
</dbReference>
<gene>
    <name evidence="6" type="ORF">GOZ90_26780</name>
</gene>
<dbReference type="GO" id="GO:0016491">
    <property type="term" value="F:oxidoreductase activity"/>
    <property type="evidence" value="ECO:0007669"/>
    <property type="project" value="UniProtKB-KW"/>
</dbReference>
<sequence length="315" mass="33034">MSIASIETRSIGIIGAGKMGAPIAHRLSESGFDVTICDRDTRAMEIFRQAGFSTAAGPDELACRCEIILGCVSGASSFWSVTTGPTGILHGNRVKVYVNVGTTGPALATEIAEALASRGIQTLDAPMTGGPRRALRGDLAVMMSGPRELADSLSPVLSAYASKIVYVGTDIGQAQHLKVANNLITAGNLAIALEALTLARAVGISPQKFLDVINAGSAASDVTMVKLPNHVLTETYDFGATLALVDHDVSACLAAAERAGLDMAIGRSIQTLYREAIAFGDPTDDLTTVATFLQRRGRELEKQKDAMRSGWDVVV</sequence>
<dbReference type="Proteomes" id="UP000477951">
    <property type="component" value="Unassembled WGS sequence"/>
</dbReference>
<dbReference type="Gene3D" id="1.10.1040.10">
    <property type="entry name" value="N-(1-d-carboxylethyl)-l-norvaline Dehydrogenase, domain 2"/>
    <property type="match status" value="1"/>
</dbReference>
<dbReference type="PIRSF" id="PIRSF000103">
    <property type="entry name" value="HIBADH"/>
    <property type="match status" value="1"/>
</dbReference>
<proteinExistence type="predicted"/>
<feature type="active site" evidence="3">
    <location>
        <position position="178"/>
    </location>
</feature>
<dbReference type="InterPro" id="IPR036291">
    <property type="entry name" value="NAD(P)-bd_dom_sf"/>
</dbReference>
<feature type="domain" description="3-hydroxyisobutyrate dehydrogenase-like NAD-binding" evidence="5">
    <location>
        <begin position="172"/>
        <end position="291"/>
    </location>
</feature>
<evidence type="ECO:0000313" key="6">
    <source>
        <dbReference type="EMBL" id="MUZ76234.1"/>
    </source>
</evidence>
<organism evidence="6 7">
    <name type="scientific">Agrobacterium vitis</name>
    <name type="common">Rhizobium vitis</name>
    <dbReference type="NCBI Taxonomy" id="373"/>
    <lineage>
        <taxon>Bacteria</taxon>
        <taxon>Pseudomonadati</taxon>
        <taxon>Pseudomonadota</taxon>
        <taxon>Alphaproteobacteria</taxon>
        <taxon>Hyphomicrobiales</taxon>
        <taxon>Rhizobiaceae</taxon>
        <taxon>Rhizobium/Agrobacterium group</taxon>
        <taxon>Agrobacterium</taxon>
    </lineage>
</organism>
<feature type="domain" description="6-phosphogluconate dehydrogenase NADP-binding" evidence="4">
    <location>
        <begin position="10"/>
        <end position="168"/>
    </location>
</feature>
<keyword evidence="1" id="KW-0560">Oxidoreductase</keyword>
<dbReference type="Pfam" id="PF03446">
    <property type="entry name" value="NAD_binding_2"/>
    <property type="match status" value="1"/>
</dbReference>
<dbReference type="InterPro" id="IPR013328">
    <property type="entry name" value="6PGD_dom2"/>
</dbReference>
<evidence type="ECO:0000256" key="3">
    <source>
        <dbReference type="PIRSR" id="PIRSR000103-1"/>
    </source>
</evidence>
<dbReference type="RefSeq" id="WP_156616682.1">
    <property type="nucleotide sequence ID" value="NZ_WPHR01000058.1"/>
</dbReference>
<reference evidence="6 7" key="1">
    <citation type="submission" date="2019-12" db="EMBL/GenBank/DDBJ databases">
        <title>Whole-genome sequencing of Allorhizobium vitis.</title>
        <authorList>
            <person name="Gan H.M."/>
            <person name="Szegedi E."/>
            <person name="Burr T."/>
            <person name="Savka M.A."/>
        </authorList>
    </citation>
    <scope>NUCLEOTIDE SEQUENCE [LARGE SCALE GENOMIC DNA]</scope>
    <source>
        <strain evidence="6 7">CG516</strain>
    </source>
</reference>
<dbReference type="Pfam" id="PF14833">
    <property type="entry name" value="NAD_binding_11"/>
    <property type="match status" value="1"/>
</dbReference>
<dbReference type="SUPFAM" id="SSF48179">
    <property type="entry name" value="6-phosphogluconate dehydrogenase C-terminal domain-like"/>
    <property type="match status" value="1"/>
</dbReference>
<evidence type="ECO:0000259" key="5">
    <source>
        <dbReference type="Pfam" id="PF14833"/>
    </source>
</evidence>
<dbReference type="InterPro" id="IPR029154">
    <property type="entry name" value="HIBADH-like_NADP-bd"/>
</dbReference>
<dbReference type="InterPro" id="IPR008927">
    <property type="entry name" value="6-PGluconate_DH-like_C_sf"/>
</dbReference>
<dbReference type="Gene3D" id="3.40.50.720">
    <property type="entry name" value="NAD(P)-binding Rossmann-like Domain"/>
    <property type="match status" value="1"/>
</dbReference>
<keyword evidence="2" id="KW-0520">NAD</keyword>
<evidence type="ECO:0000256" key="2">
    <source>
        <dbReference type="ARBA" id="ARBA00023027"/>
    </source>
</evidence>
<protein>
    <submittedName>
        <fullName evidence="6">NAD-binding protein</fullName>
    </submittedName>
</protein>
<dbReference type="EMBL" id="WPHR01000058">
    <property type="protein sequence ID" value="MUZ76234.1"/>
    <property type="molecule type" value="Genomic_DNA"/>
</dbReference>
<dbReference type="SUPFAM" id="SSF51735">
    <property type="entry name" value="NAD(P)-binding Rossmann-fold domains"/>
    <property type="match status" value="1"/>
</dbReference>
<evidence type="ECO:0000313" key="7">
    <source>
        <dbReference type="Proteomes" id="UP000477951"/>
    </source>
</evidence>
<dbReference type="InterPro" id="IPR006115">
    <property type="entry name" value="6PGDH_NADP-bd"/>
</dbReference>
<comment type="caution">
    <text evidence="6">The sequence shown here is derived from an EMBL/GenBank/DDBJ whole genome shotgun (WGS) entry which is preliminary data.</text>
</comment>
<dbReference type="PANTHER" id="PTHR43060:SF15">
    <property type="entry name" value="3-HYDROXYISOBUTYRATE DEHYDROGENASE-LIKE 1, MITOCHONDRIAL-RELATED"/>
    <property type="match status" value="1"/>
</dbReference>
<dbReference type="AlphaFoldDB" id="A0A6L6VKI1"/>
<name>A0A6L6VKI1_AGRVI</name>
<evidence type="ECO:0000256" key="1">
    <source>
        <dbReference type="ARBA" id="ARBA00023002"/>
    </source>
</evidence>
<dbReference type="InterPro" id="IPR015815">
    <property type="entry name" value="HIBADH-related"/>
</dbReference>
<dbReference type="GO" id="GO:0050661">
    <property type="term" value="F:NADP binding"/>
    <property type="evidence" value="ECO:0007669"/>
    <property type="project" value="InterPro"/>
</dbReference>
<dbReference type="GO" id="GO:0051287">
    <property type="term" value="F:NAD binding"/>
    <property type="evidence" value="ECO:0007669"/>
    <property type="project" value="InterPro"/>
</dbReference>
<accession>A0A6L6VKI1</accession>
<evidence type="ECO:0000259" key="4">
    <source>
        <dbReference type="Pfam" id="PF03446"/>
    </source>
</evidence>